<evidence type="ECO:0000256" key="3">
    <source>
        <dbReference type="ARBA" id="ARBA00023002"/>
    </source>
</evidence>
<feature type="binding site" evidence="6">
    <location>
        <position position="196"/>
    </location>
    <ligand>
        <name>Fe cation</name>
        <dbReference type="ChEBI" id="CHEBI:24875"/>
        <note>catalytic</note>
    </ligand>
</feature>
<dbReference type="HOGENOM" id="CLU_039677_1_1_6"/>
<gene>
    <name evidence="8" type="ORF">MARLIPOL_12235</name>
</gene>
<dbReference type="PANTHER" id="PTHR16557">
    <property type="entry name" value="ALKYLATED DNA REPAIR PROTEIN ALKB-RELATED"/>
    <property type="match status" value="1"/>
</dbReference>
<evidence type="ECO:0000256" key="4">
    <source>
        <dbReference type="ARBA" id="ARBA00023004"/>
    </source>
</evidence>
<dbReference type="GO" id="GO:0035513">
    <property type="term" value="P:oxidative RNA demethylation"/>
    <property type="evidence" value="ECO:0007669"/>
    <property type="project" value="TreeGrafter"/>
</dbReference>
<dbReference type="GO" id="GO:0035515">
    <property type="term" value="F:oxidative RNA demethylase activity"/>
    <property type="evidence" value="ECO:0007669"/>
    <property type="project" value="TreeGrafter"/>
</dbReference>
<sequence length="222" mass="24389">MKNSLSITPDLFAGDLPAPWVEPIVDDAVVLRHFALEQEEVLLAAIVSIAAQAPFRNMQTPGGHTMSVAMTCCGEWGWVTDSSGYRYQSTDPDSGLPWPAMPKVFRDLAVGAATEAGYRGFEPDACLINRYRPGAKMGLHQDKDEKDFSQPIVSVSLGIPATFQLGGARRRDRPVNTTLTSGDVVVWGQSARMNYHGVLRLKSGQHPLTGDLRYNLTFRRAR</sequence>
<dbReference type="PROSITE" id="PS51471">
    <property type="entry name" value="FE2OG_OXY"/>
    <property type="match status" value="1"/>
</dbReference>
<dbReference type="InterPro" id="IPR027450">
    <property type="entry name" value="AlkB-like"/>
</dbReference>
<evidence type="ECO:0000313" key="9">
    <source>
        <dbReference type="Proteomes" id="UP000016540"/>
    </source>
</evidence>
<evidence type="ECO:0000259" key="7">
    <source>
        <dbReference type="PROSITE" id="PS51471"/>
    </source>
</evidence>
<evidence type="ECO:0000256" key="6">
    <source>
        <dbReference type="PIRSR" id="PIRSR604574-2"/>
    </source>
</evidence>
<dbReference type="InterPro" id="IPR005123">
    <property type="entry name" value="Oxoglu/Fe-dep_dioxygenase_dom"/>
</dbReference>
<dbReference type="NCBIfam" id="NF011930">
    <property type="entry name" value="PRK15401.1"/>
    <property type="match status" value="1"/>
</dbReference>
<dbReference type="Gene3D" id="2.60.120.590">
    <property type="entry name" value="Alpha-ketoglutarate-dependent dioxygenase AlkB-like"/>
    <property type="match status" value="1"/>
</dbReference>
<feature type="binding site" evidence="6">
    <location>
        <position position="142"/>
    </location>
    <ligand>
        <name>Fe cation</name>
        <dbReference type="ChEBI" id="CHEBI:24875"/>
        <note>catalytic</note>
    </ligand>
</feature>
<organism evidence="8 9">
    <name type="scientific">Marinobacter lipolyticus SM19</name>
    <dbReference type="NCBI Taxonomy" id="1318628"/>
    <lineage>
        <taxon>Bacteria</taxon>
        <taxon>Pseudomonadati</taxon>
        <taxon>Pseudomonadota</taxon>
        <taxon>Gammaproteobacteria</taxon>
        <taxon>Pseudomonadales</taxon>
        <taxon>Marinobacteraceae</taxon>
        <taxon>Marinobacter</taxon>
    </lineage>
</organism>
<evidence type="ECO:0000256" key="5">
    <source>
        <dbReference type="PIRSR" id="PIRSR604574-1"/>
    </source>
</evidence>
<accession>R8AZG7</accession>
<feature type="binding site" evidence="5">
    <location>
        <begin position="85"/>
        <end position="87"/>
    </location>
    <ligand>
        <name>substrate</name>
    </ligand>
</feature>
<dbReference type="PATRIC" id="fig|1318628.3.peg.2444"/>
<feature type="binding site" evidence="6">
    <location>
        <position position="140"/>
    </location>
    <ligand>
        <name>Fe cation</name>
        <dbReference type="ChEBI" id="CHEBI:24875"/>
        <note>catalytic</note>
    </ligand>
</feature>
<keyword evidence="2 8" id="KW-0223">Dioxygenase</keyword>
<feature type="binding site" evidence="5">
    <location>
        <position position="144"/>
    </location>
    <ligand>
        <name>substrate</name>
    </ligand>
</feature>
<feature type="binding site" evidence="5">
    <location>
        <position position="170"/>
    </location>
    <ligand>
        <name>substrate</name>
    </ligand>
</feature>
<comment type="caution">
    <text evidence="8">The sequence shown here is derived from an EMBL/GenBank/DDBJ whole genome shotgun (WGS) entry which is preliminary data.</text>
</comment>
<proteinExistence type="predicted"/>
<dbReference type="PANTHER" id="PTHR16557:SF2">
    <property type="entry name" value="NUCLEIC ACID DIOXYGENASE ALKBH1"/>
    <property type="match status" value="1"/>
</dbReference>
<feature type="domain" description="Fe2OG dioxygenase" evidence="7">
    <location>
        <begin position="122"/>
        <end position="222"/>
    </location>
</feature>
<dbReference type="SUPFAM" id="SSF51197">
    <property type="entry name" value="Clavaminate synthase-like"/>
    <property type="match status" value="1"/>
</dbReference>
<evidence type="ECO:0000256" key="2">
    <source>
        <dbReference type="ARBA" id="ARBA00022964"/>
    </source>
</evidence>
<dbReference type="InterPro" id="IPR037151">
    <property type="entry name" value="AlkB-like_sf"/>
</dbReference>
<protein>
    <submittedName>
        <fullName evidence="8">Alpha-ketoglutarate-dependent dioxygenase AlkB</fullName>
    </submittedName>
</protein>
<dbReference type="EMBL" id="ASAD01000013">
    <property type="protein sequence ID" value="EON91702.1"/>
    <property type="molecule type" value="Genomic_DNA"/>
</dbReference>
<keyword evidence="4 6" id="KW-0408">Iron</keyword>
<dbReference type="InterPro" id="IPR004574">
    <property type="entry name" value="Alkb"/>
</dbReference>
<dbReference type="GO" id="GO:0035516">
    <property type="term" value="F:broad specificity oxidative DNA demethylase activity"/>
    <property type="evidence" value="ECO:0007669"/>
    <property type="project" value="TreeGrafter"/>
</dbReference>
<keyword evidence="3" id="KW-0560">Oxidoreductase</keyword>
<dbReference type="AlphaFoldDB" id="R8AZG7"/>
<evidence type="ECO:0000256" key="1">
    <source>
        <dbReference type="ARBA" id="ARBA00022723"/>
    </source>
</evidence>
<keyword evidence="1 6" id="KW-0479">Metal-binding</keyword>
<comment type="cofactor">
    <cofactor evidence="6">
        <name>Fe(2+)</name>
        <dbReference type="ChEBI" id="CHEBI:29033"/>
    </cofactor>
    <text evidence="6">Binds 1 Fe(2+) ion per subunit.</text>
</comment>
<dbReference type="GO" id="GO:0008198">
    <property type="term" value="F:ferrous iron binding"/>
    <property type="evidence" value="ECO:0007669"/>
    <property type="project" value="TreeGrafter"/>
</dbReference>
<dbReference type="GO" id="GO:0005737">
    <property type="term" value="C:cytoplasm"/>
    <property type="evidence" value="ECO:0007669"/>
    <property type="project" value="TreeGrafter"/>
</dbReference>
<keyword evidence="9" id="KW-1185">Reference proteome</keyword>
<feature type="binding site" evidence="5">
    <location>
        <begin position="213"/>
        <end position="219"/>
    </location>
    <ligand>
        <name>2-oxoglutarate</name>
        <dbReference type="ChEBI" id="CHEBI:16810"/>
    </ligand>
</feature>
<dbReference type="STRING" id="1318628.MARLIPOL_12235"/>
<feature type="binding site" evidence="5">
    <location>
        <position position="78"/>
    </location>
    <ligand>
        <name>substrate</name>
    </ligand>
</feature>
<dbReference type="Pfam" id="PF13532">
    <property type="entry name" value="2OG-FeII_Oxy_2"/>
    <property type="match status" value="1"/>
</dbReference>
<reference evidence="8 9" key="1">
    <citation type="journal article" date="2013" name="Genome Announc.">
        <title>Draft Genome Sequence of the Moderately Halophilic Bacterium Marinobacter lipolyticus Strain SM19.</title>
        <authorList>
            <person name="Papke R.T."/>
            <person name="de la Haba R.R."/>
            <person name="Infante-Dominguez C."/>
            <person name="Perez D."/>
            <person name="Sanchez-Porro C."/>
            <person name="Lapierre P."/>
            <person name="Ventosa A."/>
        </authorList>
    </citation>
    <scope>NUCLEOTIDE SEQUENCE [LARGE SCALE GENOMIC DNA]</scope>
    <source>
        <strain evidence="8 9">SM19</strain>
    </source>
</reference>
<evidence type="ECO:0000313" key="8">
    <source>
        <dbReference type="EMBL" id="EON91702.1"/>
    </source>
</evidence>
<dbReference type="eggNOG" id="COG3145">
    <property type="taxonomic scope" value="Bacteria"/>
</dbReference>
<name>R8AZG7_9GAMM</name>
<dbReference type="Proteomes" id="UP000016540">
    <property type="component" value="Unassembled WGS sequence"/>
</dbReference>
<dbReference type="RefSeq" id="WP_012138516.1">
    <property type="nucleotide sequence ID" value="NZ_KE007326.1"/>
</dbReference>
<feature type="binding site" evidence="5">
    <location>
        <begin position="129"/>
        <end position="131"/>
    </location>
    <ligand>
        <name>2-oxoglutarate</name>
        <dbReference type="ChEBI" id="CHEBI:16810"/>
    </ligand>
</feature>